<dbReference type="EMBL" id="DXEW01000008">
    <property type="protein sequence ID" value="HIX50057.1"/>
    <property type="molecule type" value="Genomic_DNA"/>
</dbReference>
<evidence type="ECO:0000313" key="8">
    <source>
        <dbReference type="EMBL" id="HIX50057.1"/>
    </source>
</evidence>
<dbReference type="GO" id="GO:0030246">
    <property type="term" value="F:carbohydrate binding"/>
    <property type="evidence" value="ECO:0007669"/>
    <property type="project" value="InterPro"/>
</dbReference>
<dbReference type="InterPro" id="IPR011013">
    <property type="entry name" value="Gal_mutarotase_sf_dom"/>
</dbReference>
<reference evidence="8" key="1">
    <citation type="journal article" date="2021" name="PeerJ">
        <title>Extensive microbial diversity within the chicken gut microbiome revealed by metagenomics and culture.</title>
        <authorList>
            <person name="Gilroy R."/>
            <person name="Ravi A."/>
            <person name="Getino M."/>
            <person name="Pursley I."/>
            <person name="Horton D.L."/>
            <person name="Alikhan N.F."/>
            <person name="Baker D."/>
            <person name="Gharbi K."/>
            <person name="Hall N."/>
            <person name="Watson M."/>
            <person name="Adriaenssens E.M."/>
            <person name="Foster-Nyarko E."/>
            <person name="Jarju S."/>
            <person name="Secka A."/>
            <person name="Antonio M."/>
            <person name="Oren A."/>
            <person name="Chaudhuri R.R."/>
            <person name="La Ragione R."/>
            <person name="Hildebrand F."/>
            <person name="Pallen M.J."/>
        </authorList>
    </citation>
    <scope>NUCLEOTIDE SEQUENCE</scope>
    <source>
        <strain evidence="8">2189</strain>
    </source>
</reference>
<dbReference type="GO" id="GO:0004034">
    <property type="term" value="F:aldose 1-epimerase activity"/>
    <property type="evidence" value="ECO:0007669"/>
    <property type="project" value="UniProtKB-EC"/>
</dbReference>
<dbReference type="Gene3D" id="2.70.98.10">
    <property type="match status" value="1"/>
</dbReference>
<evidence type="ECO:0000256" key="3">
    <source>
        <dbReference type="ARBA" id="ARBA00023235"/>
    </source>
</evidence>
<comment type="pathway">
    <text evidence="1 5">Carbohydrate metabolism; hexose metabolism.</text>
</comment>
<organism evidence="8 9">
    <name type="scientific">Candidatus Borkfalkia faecavium</name>
    <dbReference type="NCBI Taxonomy" id="2838508"/>
    <lineage>
        <taxon>Bacteria</taxon>
        <taxon>Bacillati</taxon>
        <taxon>Bacillota</taxon>
        <taxon>Clostridia</taxon>
        <taxon>Christensenellales</taxon>
        <taxon>Christensenellaceae</taxon>
        <taxon>Candidatus Borkfalkia</taxon>
    </lineage>
</organism>
<keyword evidence="4 5" id="KW-0119">Carbohydrate metabolism</keyword>
<name>A0A9D1W1D1_9FIRM</name>
<feature type="binding site" evidence="7">
    <location>
        <begin position="78"/>
        <end position="79"/>
    </location>
    <ligand>
        <name>beta-D-galactose</name>
        <dbReference type="ChEBI" id="CHEBI:27667"/>
    </ligand>
</feature>
<evidence type="ECO:0000256" key="5">
    <source>
        <dbReference type="PIRNR" id="PIRNR005096"/>
    </source>
</evidence>
<dbReference type="InterPro" id="IPR015443">
    <property type="entry name" value="Aldose_1-epimerase"/>
</dbReference>
<dbReference type="NCBIfam" id="NF008277">
    <property type="entry name" value="PRK11055.1"/>
    <property type="match status" value="1"/>
</dbReference>
<evidence type="ECO:0000256" key="4">
    <source>
        <dbReference type="ARBA" id="ARBA00023277"/>
    </source>
</evidence>
<proteinExistence type="inferred from homology"/>
<dbReference type="InterPro" id="IPR008183">
    <property type="entry name" value="Aldose_1/G6P_1-epimerase"/>
</dbReference>
<keyword evidence="3 5" id="KW-0413">Isomerase</keyword>
<dbReference type="GO" id="GO:0006006">
    <property type="term" value="P:glucose metabolic process"/>
    <property type="evidence" value="ECO:0007669"/>
    <property type="project" value="TreeGrafter"/>
</dbReference>
<comment type="catalytic activity">
    <reaction evidence="5">
        <text>alpha-D-glucose = beta-D-glucose</text>
        <dbReference type="Rhea" id="RHEA:10264"/>
        <dbReference type="ChEBI" id="CHEBI:15903"/>
        <dbReference type="ChEBI" id="CHEBI:17925"/>
        <dbReference type="EC" id="5.1.3.3"/>
    </reaction>
</comment>
<evidence type="ECO:0000256" key="6">
    <source>
        <dbReference type="PIRSR" id="PIRSR005096-2"/>
    </source>
</evidence>
<evidence type="ECO:0000256" key="2">
    <source>
        <dbReference type="ARBA" id="ARBA00006206"/>
    </source>
</evidence>
<reference evidence="8" key="2">
    <citation type="submission" date="2021-04" db="EMBL/GenBank/DDBJ databases">
        <authorList>
            <person name="Gilroy R."/>
        </authorList>
    </citation>
    <scope>NUCLEOTIDE SEQUENCE</scope>
    <source>
        <strain evidence="8">2189</strain>
    </source>
</reference>
<dbReference type="GO" id="GO:0033499">
    <property type="term" value="P:galactose catabolic process via UDP-galactose, Leloir pathway"/>
    <property type="evidence" value="ECO:0007669"/>
    <property type="project" value="TreeGrafter"/>
</dbReference>
<evidence type="ECO:0000313" key="9">
    <source>
        <dbReference type="Proteomes" id="UP000886847"/>
    </source>
</evidence>
<accession>A0A9D1W1D1</accession>
<feature type="binding site" evidence="6">
    <location>
        <position position="249"/>
    </location>
    <ligand>
        <name>beta-D-galactose</name>
        <dbReference type="ChEBI" id="CHEBI:27667"/>
    </ligand>
</feature>
<dbReference type="PANTHER" id="PTHR10091:SF0">
    <property type="entry name" value="GALACTOSE MUTAROTASE"/>
    <property type="match status" value="1"/>
</dbReference>
<dbReference type="InterPro" id="IPR014718">
    <property type="entry name" value="GH-type_carb-bd"/>
</dbReference>
<comment type="similarity">
    <text evidence="2 5">Belongs to the aldose epimerase family.</text>
</comment>
<dbReference type="AlphaFoldDB" id="A0A9D1W1D1"/>
<comment type="caution">
    <text evidence="8">The sequence shown here is derived from an EMBL/GenBank/DDBJ whole genome shotgun (WGS) entry which is preliminary data.</text>
</comment>
<dbReference type="EC" id="5.1.3.3" evidence="5"/>
<dbReference type="CDD" id="cd09019">
    <property type="entry name" value="galactose_mutarotase_like"/>
    <property type="match status" value="1"/>
</dbReference>
<dbReference type="SUPFAM" id="SSF74650">
    <property type="entry name" value="Galactose mutarotase-like"/>
    <property type="match status" value="1"/>
</dbReference>
<dbReference type="InterPro" id="IPR047215">
    <property type="entry name" value="Galactose_mutarotase-like"/>
</dbReference>
<dbReference type="PANTHER" id="PTHR10091">
    <property type="entry name" value="ALDOSE-1-EPIMERASE"/>
    <property type="match status" value="1"/>
</dbReference>
<dbReference type="PIRSF" id="PIRSF005096">
    <property type="entry name" value="GALM"/>
    <property type="match status" value="1"/>
</dbReference>
<dbReference type="Pfam" id="PF01263">
    <property type="entry name" value="Aldose_epim"/>
    <property type="match status" value="1"/>
</dbReference>
<evidence type="ECO:0000256" key="7">
    <source>
        <dbReference type="PIRSR" id="PIRSR005096-3"/>
    </source>
</evidence>
<sequence>MIHSSIFGKTADGSNVMAFRIKDGVNEAVILSMGGIVQSLRVADKRGYPVDVVLGYNDIASYERSPQCIGGIVGRCANRIENGHMCIDGVDYDLYKNDGGHHLHGGNCGFDKKLWNYVFEGSDGNTLALSMTSPDGDENYPGNLNVQIRYSLVDGELRIEYAAMADRKTVINMTNQISFNLNGEAEGDVLDHMLTINADKITPTDDALIPHGSFRNVSGTPFDFRTPHKVGERIGETSDPDIARQGGYDVNYLLNKRPNEFVKAAEVSGEQSGITMEVLTNKPALQLYTYNRMDAMGKSGHYGAHAGLCLETQFIPNAVNCPSYAMHGDPVYDKNKIYHFATTYKFSHK</sequence>
<evidence type="ECO:0000256" key="1">
    <source>
        <dbReference type="ARBA" id="ARBA00005028"/>
    </source>
</evidence>
<dbReference type="Proteomes" id="UP000886847">
    <property type="component" value="Unassembled WGS sequence"/>
</dbReference>
<gene>
    <name evidence="8" type="ORF">H9851_02125</name>
</gene>
<protein>
    <recommendedName>
        <fullName evidence="5">Aldose 1-epimerase</fullName>
        <ecNumber evidence="5">5.1.3.3</ecNumber>
    </recommendedName>
</protein>